<name>D0A7V9_TRYB9</name>
<dbReference type="AlphaFoldDB" id="D0A7V9"/>
<proteinExistence type="predicted"/>
<sequence length="133" mass="15518">MGRRMMKRKRKGEAAHSHNFFFYLFLLYYYLLSSSVSPLYACNYLVLTLFVICMSYRWKYKLYASKESYGPAAEGAQTRFCEGGFLKLGVCVCLCLGREAYAHVSIMWRCSQSTFSLLFYLLVNLSAWWVVLN</sequence>
<keyword evidence="1" id="KW-0472">Membrane</keyword>
<dbReference type="RefSeq" id="XP_011780024.1">
    <property type="nucleotide sequence ID" value="XM_011781722.1"/>
</dbReference>
<feature type="transmembrane region" description="Helical" evidence="1">
    <location>
        <begin position="115"/>
        <end position="132"/>
    </location>
</feature>
<keyword evidence="1" id="KW-1133">Transmembrane helix</keyword>
<dbReference type="GeneID" id="23867916"/>
<reference evidence="3" key="1">
    <citation type="journal article" date="2010" name="PLoS Negl. Trop. Dis.">
        <title>The genome sequence of Trypanosoma brucei gambiense, causative agent of chronic human african trypanosomiasis.</title>
        <authorList>
            <person name="Jackson A.P."/>
            <person name="Sanders M."/>
            <person name="Berry A."/>
            <person name="McQuillan J."/>
            <person name="Aslett M.A."/>
            <person name="Quail M.A."/>
            <person name="Chukualim B."/>
            <person name="Capewell P."/>
            <person name="MacLeod A."/>
            <person name="Melville S.E."/>
            <person name="Gibson W."/>
            <person name="Barry J.D."/>
            <person name="Berriman M."/>
            <person name="Hertz-Fowler C."/>
        </authorList>
    </citation>
    <scope>NUCLEOTIDE SEQUENCE [LARGE SCALE GENOMIC DNA]</scope>
    <source>
        <strain evidence="3">MHOM/CI/86/DAL972</strain>
    </source>
</reference>
<keyword evidence="1" id="KW-0812">Transmembrane</keyword>
<dbReference type="Proteomes" id="UP000002316">
    <property type="component" value="Chromosome 11"/>
</dbReference>
<feature type="transmembrane region" description="Helical" evidence="1">
    <location>
        <begin position="37"/>
        <end position="56"/>
    </location>
</feature>
<protein>
    <submittedName>
        <fullName evidence="2">Uncharacterized protein</fullName>
    </submittedName>
</protein>
<accession>D0A7V9</accession>
<evidence type="ECO:0000256" key="1">
    <source>
        <dbReference type="SAM" id="Phobius"/>
    </source>
</evidence>
<dbReference type="KEGG" id="tbg:TbgDal_XI8790"/>
<evidence type="ECO:0000313" key="3">
    <source>
        <dbReference type="Proteomes" id="UP000002316"/>
    </source>
</evidence>
<evidence type="ECO:0000313" key="2">
    <source>
        <dbReference type="EMBL" id="CBH17760.1"/>
    </source>
</evidence>
<organism evidence="2 3">
    <name type="scientific">Trypanosoma brucei gambiense (strain MHOM/CI/86/DAL972)</name>
    <dbReference type="NCBI Taxonomy" id="679716"/>
    <lineage>
        <taxon>Eukaryota</taxon>
        <taxon>Discoba</taxon>
        <taxon>Euglenozoa</taxon>
        <taxon>Kinetoplastea</taxon>
        <taxon>Metakinetoplastina</taxon>
        <taxon>Trypanosomatida</taxon>
        <taxon>Trypanosomatidae</taxon>
        <taxon>Trypanosoma</taxon>
    </lineage>
</organism>
<gene>
    <name evidence="2" type="ORF">TbgDal_XI8790</name>
</gene>
<dbReference type="EMBL" id="FN554974">
    <property type="protein sequence ID" value="CBH17760.1"/>
    <property type="molecule type" value="Genomic_DNA"/>
</dbReference>
<feature type="transmembrane region" description="Helical" evidence="1">
    <location>
        <begin position="12"/>
        <end position="31"/>
    </location>
</feature>